<gene>
    <name evidence="1" type="ORF">DFO65_11244</name>
</gene>
<dbReference type="SUPFAM" id="SSF51161">
    <property type="entry name" value="Trimeric LpxA-like enzymes"/>
    <property type="match status" value="1"/>
</dbReference>
<name>A0A366IE76_9MICO</name>
<dbReference type="Gene3D" id="2.160.10.10">
    <property type="entry name" value="Hexapeptide repeat proteins"/>
    <property type="match status" value="1"/>
</dbReference>
<dbReference type="InterPro" id="IPR051159">
    <property type="entry name" value="Hexapeptide_acetyltransf"/>
</dbReference>
<dbReference type="PANTHER" id="PTHR23416:SF78">
    <property type="entry name" value="LIPOPOLYSACCHARIDE BIOSYNTHESIS O-ACETYL TRANSFERASE WBBJ-RELATED"/>
    <property type="match status" value="1"/>
</dbReference>
<protein>
    <submittedName>
        <fullName evidence="1">Transferase family hexapeptide repeat protein</fullName>
    </submittedName>
</protein>
<dbReference type="AlphaFoldDB" id="A0A366IE76"/>
<dbReference type="GO" id="GO:0016740">
    <property type="term" value="F:transferase activity"/>
    <property type="evidence" value="ECO:0007669"/>
    <property type="project" value="UniProtKB-KW"/>
</dbReference>
<sequence>MKKLTRLDTFSDDDGNVVESPTVFDKNIAITIRGRNNRIVVDPRARIKRLLVVFDCDNGTLVIGPNARHGFAMNIRIGQDSTVKIGADVTTTTTCIVSAVEGATVEFGDDVMIASDNEFRADDGHPIFEVDTGLRVNPVKDIRIGSHVWFGAQAAALGGAVVGDGSVIGFRSVVTRRIPNNCIAVGTPAKVVRRHIAWERPHLSFVAPPYKPDISSIPKSEDYWMHTEEDAPVEGVVPEAPLIVTAARPGIVERILERFGYEKVR</sequence>
<proteinExistence type="predicted"/>
<reference evidence="1 2" key="1">
    <citation type="submission" date="2018-06" db="EMBL/GenBank/DDBJ databases">
        <title>Freshwater and sediment microbial communities from various areas in North America, analyzing microbe dynamics in response to fracking.</title>
        <authorList>
            <person name="Lamendella R."/>
        </authorList>
    </citation>
    <scope>NUCLEOTIDE SEQUENCE [LARGE SCALE GENOMIC DNA]</scope>
    <source>
        <strain evidence="1 2">3b_TX</strain>
    </source>
</reference>
<keyword evidence="2" id="KW-1185">Reference proteome</keyword>
<dbReference type="InterPro" id="IPR011004">
    <property type="entry name" value="Trimer_LpxA-like_sf"/>
</dbReference>
<dbReference type="EMBL" id="QNSB01000012">
    <property type="protein sequence ID" value="RBP69510.1"/>
    <property type="molecule type" value="Genomic_DNA"/>
</dbReference>
<dbReference type="RefSeq" id="WP_181778741.1">
    <property type="nucleotide sequence ID" value="NZ_QNSB01000012.1"/>
</dbReference>
<evidence type="ECO:0000313" key="1">
    <source>
        <dbReference type="EMBL" id="RBP69510.1"/>
    </source>
</evidence>
<organism evidence="1 2">
    <name type="scientific">Brevibacterium celere</name>
    <dbReference type="NCBI Taxonomy" id="225845"/>
    <lineage>
        <taxon>Bacteria</taxon>
        <taxon>Bacillati</taxon>
        <taxon>Actinomycetota</taxon>
        <taxon>Actinomycetes</taxon>
        <taxon>Micrococcales</taxon>
        <taxon>Brevibacteriaceae</taxon>
        <taxon>Brevibacterium</taxon>
    </lineage>
</organism>
<keyword evidence="1" id="KW-0808">Transferase</keyword>
<accession>A0A366IE76</accession>
<evidence type="ECO:0000313" key="2">
    <source>
        <dbReference type="Proteomes" id="UP000253509"/>
    </source>
</evidence>
<dbReference type="PANTHER" id="PTHR23416">
    <property type="entry name" value="SIALIC ACID SYNTHASE-RELATED"/>
    <property type="match status" value="1"/>
</dbReference>
<comment type="caution">
    <text evidence="1">The sequence shown here is derived from an EMBL/GenBank/DDBJ whole genome shotgun (WGS) entry which is preliminary data.</text>
</comment>
<dbReference type="Proteomes" id="UP000253509">
    <property type="component" value="Unassembled WGS sequence"/>
</dbReference>